<comment type="caution">
    <text evidence="7">The sequence shown here is derived from an EMBL/GenBank/DDBJ whole genome shotgun (WGS) entry which is preliminary data.</text>
</comment>
<dbReference type="Gene3D" id="3.20.20.450">
    <property type="entry name" value="EAL domain"/>
    <property type="match status" value="1"/>
</dbReference>
<keyword evidence="1" id="KW-0812">Transmembrane</keyword>
<dbReference type="InterPro" id="IPR052155">
    <property type="entry name" value="Biofilm_reg_signaling"/>
</dbReference>
<dbReference type="InterPro" id="IPR035919">
    <property type="entry name" value="EAL_sf"/>
</dbReference>
<feature type="domain" description="EAL" evidence="4">
    <location>
        <begin position="549"/>
        <end position="799"/>
    </location>
</feature>
<evidence type="ECO:0000259" key="6">
    <source>
        <dbReference type="PROSITE" id="PS50924"/>
    </source>
</evidence>
<dbReference type="PROSITE" id="PS50112">
    <property type="entry name" value="PAS"/>
    <property type="match status" value="1"/>
</dbReference>
<dbReference type="Proteomes" id="UP001230156">
    <property type="component" value="Unassembled WGS sequence"/>
</dbReference>
<dbReference type="SMART" id="SM00091">
    <property type="entry name" value="PAS"/>
    <property type="match status" value="1"/>
</dbReference>
<dbReference type="NCBIfam" id="TIGR00254">
    <property type="entry name" value="GGDEF"/>
    <property type="match status" value="1"/>
</dbReference>
<dbReference type="InterPro" id="IPR005330">
    <property type="entry name" value="MHYT_dom"/>
</dbReference>
<feature type="domain" description="PAC" evidence="3">
    <location>
        <begin position="322"/>
        <end position="375"/>
    </location>
</feature>
<name>A0ABU0YQ91_9PROT</name>
<dbReference type="PROSITE" id="PS50924">
    <property type="entry name" value="MHYT"/>
    <property type="match status" value="1"/>
</dbReference>
<feature type="domain" description="MHYT" evidence="6">
    <location>
        <begin position="12"/>
        <end position="198"/>
    </location>
</feature>
<dbReference type="Gene3D" id="3.30.70.270">
    <property type="match status" value="1"/>
</dbReference>
<evidence type="ECO:0000259" key="4">
    <source>
        <dbReference type="PROSITE" id="PS50883"/>
    </source>
</evidence>
<dbReference type="CDD" id="cd00130">
    <property type="entry name" value="PAS"/>
    <property type="match status" value="1"/>
</dbReference>
<accession>A0ABU0YQ91</accession>
<dbReference type="PROSITE" id="PS50113">
    <property type="entry name" value="PAC"/>
    <property type="match status" value="1"/>
</dbReference>
<dbReference type="EMBL" id="JAUYVI010000006">
    <property type="protein sequence ID" value="MDQ7249874.1"/>
    <property type="molecule type" value="Genomic_DNA"/>
</dbReference>
<feature type="transmembrane region" description="Helical" evidence="1">
    <location>
        <begin position="145"/>
        <end position="165"/>
    </location>
</feature>
<dbReference type="Gene3D" id="3.30.450.20">
    <property type="entry name" value="PAS domain"/>
    <property type="match status" value="1"/>
</dbReference>
<feature type="transmembrane region" description="Helical" evidence="1">
    <location>
        <begin position="78"/>
        <end position="100"/>
    </location>
</feature>
<evidence type="ECO:0000259" key="3">
    <source>
        <dbReference type="PROSITE" id="PS50113"/>
    </source>
</evidence>
<dbReference type="InterPro" id="IPR029787">
    <property type="entry name" value="Nucleotide_cyclase"/>
</dbReference>
<organism evidence="7 8">
    <name type="scientific">Dongia sedimenti</name>
    <dbReference type="NCBI Taxonomy" id="3064282"/>
    <lineage>
        <taxon>Bacteria</taxon>
        <taxon>Pseudomonadati</taxon>
        <taxon>Pseudomonadota</taxon>
        <taxon>Alphaproteobacteria</taxon>
        <taxon>Rhodospirillales</taxon>
        <taxon>Dongiaceae</taxon>
        <taxon>Dongia</taxon>
    </lineage>
</organism>
<dbReference type="SUPFAM" id="SSF141868">
    <property type="entry name" value="EAL domain-like"/>
    <property type="match status" value="1"/>
</dbReference>
<feature type="domain" description="GGDEF" evidence="5">
    <location>
        <begin position="407"/>
        <end position="540"/>
    </location>
</feature>
<dbReference type="PROSITE" id="PS50887">
    <property type="entry name" value="GGDEF"/>
    <property type="match status" value="1"/>
</dbReference>
<dbReference type="SUPFAM" id="SSF55073">
    <property type="entry name" value="Nucleotide cyclase"/>
    <property type="match status" value="1"/>
</dbReference>
<reference evidence="8" key="1">
    <citation type="submission" date="2023-08" db="EMBL/GenBank/DDBJ databases">
        <title>Rhodospirillaceae gen. nov., a novel taxon isolated from the Yangtze River Yuezi River estuary sludge.</title>
        <authorList>
            <person name="Ruan L."/>
        </authorList>
    </citation>
    <scope>NUCLEOTIDE SEQUENCE [LARGE SCALE GENOMIC DNA]</scope>
    <source>
        <strain evidence="8">R-7</strain>
    </source>
</reference>
<feature type="transmembrane region" description="Helical" evidence="1">
    <location>
        <begin position="177"/>
        <end position="198"/>
    </location>
</feature>
<evidence type="ECO:0000313" key="8">
    <source>
        <dbReference type="Proteomes" id="UP001230156"/>
    </source>
</evidence>
<dbReference type="Pfam" id="PF00990">
    <property type="entry name" value="GGDEF"/>
    <property type="match status" value="1"/>
</dbReference>
<feature type="domain" description="PAS" evidence="2">
    <location>
        <begin position="273"/>
        <end position="323"/>
    </location>
</feature>
<sequence>MLQVYDSITQQHDLRLVIVAVFICFLAAYTTFSLIGRAVEAGAKARAWWIGAGAVATGSGVWATHFIALIAYQPNVPVGYALGPTLLSVLIAMVISGLGLAVSMTRAIGMPLLGGAIIGAGAGAMHYVGMSALVVPGIVESDTSTVIASLLIGIVGGGVAALIGLAKFDPTHRLSGAILLTLAICGLHFTGVTGAVVTPDPSAPMPEQTVSPVALAIAVTAVTLMVLCFALAGSILDEHLVSRSAKEAERLAASEARFRQLTDATFEGILMHKGSRIIDTNRAMSELMGVPQEALVGRDVMDCVADSSRPILRKYMGDDIDTACEIELRHADGTLIPAEVLTRTFRSEEGNGTTTHVLAVRDIRERKEAEERIRHMAHHDSLTGLPNRRMFMDRLVQVLARSKRDGTTVAVLCMDLDRFKHVNDLGGHAAGDELLRQVARRLGDSIRTEDTAARLGGDEFAVIQVGVAHPDGPGIMAERLVKSIGKPFDLGGAQTMIGTSIGIALHPGDGEEGEDLVRAADTALYRAKEAGRGTFRFFEAEMDVRLQERRLLERDLRQALAEEQLRVHYQPLADCGGGKIVGFEALVRWTHPVRGPISPVQFIPLAEECGLIMPLGAWVMRRACTDAATWPDDKLVAVNLSPAQFRHADLAKEILAVLKETGLPANRLELEVTESLLIDDPDRVLATLQVLKEAGVRISLDDFGTGYSSLSYLQRFPFDKIKIDRSFVSQMEKNADSMSIIRAVIALGKSLRIKVTAEGVESASQLNLLQQENCDLVQGYLLGKPMAKEDLGKMLSIASATHEAAAS</sequence>
<dbReference type="SMART" id="SM00086">
    <property type="entry name" value="PAC"/>
    <property type="match status" value="1"/>
</dbReference>
<dbReference type="InterPro" id="IPR001610">
    <property type="entry name" value="PAC"/>
</dbReference>
<dbReference type="NCBIfam" id="TIGR00229">
    <property type="entry name" value="sensory_box"/>
    <property type="match status" value="1"/>
</dbReference>
<evidence type="ECO:0000259" key="2">
    <source>
        <dbReference type="PROSITE" id="PS50112"/>
    </source>
</evidence>
<feature type="transmembrane region" description="Helical" evidence="1">
    <location>
        <begin position="16"/>
        <end position="35"/>
    </location>
</feature>
<dbReference type="CDD" id="cd01948">
    <property type="entry name" value="EAL"/>
    <property type="match status" value="1"/>
</dbReference>
<proteinExistence type="predicted"/>
<dbReference type="PANTHER" id="PTHR44757">
    <property type="entry name" value="DIGUANYLATE CYCLASE DGCP"/>
    <property type="match status" value="1"/>
</dbReference>
<feature type="transmembrane region" description="Helical" evidence="1">
    <location>
        <begin position="47"/>
        <end position="72"/>
    </location>
</feature>
<dbReference type="SUPFAM" id="SSF55785">
    <property type="entry name" value="PYP-like sensor domain (PAS domain)"/>
    <property type="match status" value="1"/>
</dbReference>
<dbReference type="PROSITE" id="PS50883">
    <property type="entry name" value="EAL"/>
    <property type="match status" value="1"/>
</dbReference>
<dbReference type="InterPro" id="IPR043128">
    <property type="entry name" value="Rev_trsase/Diguanyl_cyclase"/>
</dbReference>
<keyword evidence="1" id="KW-1133">Transmembrane helix</keyword>
<dbReference type="CDD" id="cd01949">
    <property type="entry name" value="GGDEF"/>
    <property type="match status" value="1"/>
</dbReference>
<dbReference type="InterPro" id="IPR035965">
    <property type="entry name" value="PAS-like_dom_sf"/>
</dbReference>
<keyword evidence="1" id="KW-0472">Membrane</keyword>
<dbReference type="PANTHER" id="PTHR44757:SF2">
    <property type="entry name" value="BIOFILM ARCHITECTURE MAINTENANCE PROTEIN MBAA"/>
    <property type="match status" value="1"/>
</dbReference>
<dbReference type="InterPro" id="IPR001633">
    <property type="entry name" value="EAL_dom"/>
</dbReference>
<dbReference type="RefSeq" id="WP_379958384.1">
    <property type="nucleotide sequence ID" value="NZ_JAUYVI010000006.1"/>
</dbReference>
<dbReference type="InterPro" id="IPR000160">
    <property type="entry name" value="GGDEF_dom"/>
</dbReference>
<dbReference type="Pfam" id="PF03707">
    <property type="entry name" value="MHYT"/>
    <property type="match status" value="2"/>
</dbReference>
<evidence type="ECO:0000313" key="7">
    <source>
        <dbReference type="EMBL" id="MDQ7249874.1"/>
    </source>
</evidence>
<dbReference type="InterPro" id="IPR000700">
    <property type="entry name" value="PAS-assoc_C"/>
</dbReference>
<evidence type="ECO:0000256" key="1">
    <source>
        <dbReference type="PROSITE-ProRule" id="PRU00244"/>
    </source>
</evidence>
<feature type="transmembrane region" description="Helical" evidence="1">
    <location>
        <begin position="112"/>
        <end position="139"/>
    </location>
</feature>
<keyword evidence="8" id="KW-1185">Reference proteome</keyword>
<dbReference type="InterPro" id="IPR000014">
    <property type="entry name" value="PAS"/>
</dbReference>
<protein>
    <submittedName>
        <fullName evidence="7">EAL domain-containing protein</fullName>
    </submittedName>
</protein>
<feature type="transmembrane region" description="Helical" evidence="1">
    <location>
        <begin position="210"/>
        <end position="236"/>
    </location>
</feature>
<dbReference type="Pfam" id="PF00563">
    <property type="entry name" value="EAL"/>
    <property type="match status" value="1"/>
</dbReference>
<gene>
    <name evidence="7" type="ORF">Q8A70_19450</name>
</gene>
<dbReference type="SMART" id="SM00052">
    <property type="entry name" value="EAL"/>
    <property type="match status" value="1"/>
</dbReference>
<evidence type="ECO:0000259" key="5">
    <source>
        <dbReference type="PROSITE" id="PS50887"/>
    </source>
</evidence>
<dbReference type="Pfam" id="PF13426">
    <property type="entry name" value="PAS_9"/>
    <property type="match status" value="1"/>
</dbReference>
<dbReference type="SMART" id="SM00267">
    <property type="entry name" value="GGDEF"/>
    <property type="match status" value="1"/>
</dbReference>